<keyword evidence="4" id="KW-0862">Zinc</keyword>
<evidence type="ECO:0000256" key="2">
    <source>
        <dbReference type="ARBA" id="ARBA00008072"/>
    </source>
</evidence>
<dbReference type="InterPro" id="IPR036291">
    <property type="entry name" value="NAD(P)-bd_dom_sf"/>
</dbReference>
<dbReference type="PANTHER" id="PTHR43350">
    <property type="entry name" value="NAD-DEPENDENT ALCOHOL DEHYDROGENASE"/>
    <property type="match status" value="1"/>
</dbReference>
<evidence type="ECO:0000256" key="3">
    <source>
        <dbReference type="ARBA" id="ARBA00022723"/>
    </source>
</evidence>
<reference evidence="7" key="1">
    <citation type="journal article" date="2002" name="Nature">
        <title>Unsuspected diversity among marine aerobic anoxygenic phototrophs.</title>
        <authorList>
            <person name="Beja O."/>
            <person name="Suzuki M.T."/>
            <person name="Heidelberg J.F."/>
            <person name="Nelson W.C."/>
            <person name="Preston C.M."/>
            <person name="Hamada T."/>
            <person name="Eisen J.A."/>
            <person name="Fraser C.M."/>
            <person name="DeLong E.F."/>
        </authorList>
    </citation>
    <scope>NUCLEOTIDE SEQUENCE</scope>
</reference>
<accession>Q8KZ76</accession>
<dbReference type="InterPro" id="IPR011032">
    <property type="entry name" value="GroES-like_sf"/>
</dbReference>
<dbReference type="GO" id="GO:0036354">
    <property type="term" value="F:bacteriochlorophyllide-a dehydrogenase activity"/>
    <property type="evidence" value="ECO:0007669"/>
    <property type="project" value="InterPro"/>
</dbReference>
<dbReference type="AlphaFoldDB" id="Q8KZ76"/>
<comment type="similarity">
    <text evidence="2">Belongs to the zinc-containing alcohol dehydrogenase family.</text>
</comment>
<gene>
    <name evidence="7" type="primary">bchC</name>
    <name evidence="7" type="ORF">MBMO_EBAC000-29C02.3</name>
</gene>
<dbReference type="Pfam" id="PF08240">
    <property type="entry name" value="ADH_N"/>
    <property type="match status" value="1"/>
</dbReference>
<dbReference type="Gene3D" id="3.40.50.720">
    <property type="entry name" value="NAD(P)-binding Rossmann-like Domain"/>
    <property type="match status" value="1"/>
</dbReference>
<evidence type="ECO:0000256" key="1">
    <source>
        <dbReference type="ARBA" id="ARBA00001947"/>
    </source>
</evidence>
<dbReference type="GO" id="GO:0046872">
    <property type="term" value="F:metal ion binding"/>
    <property type="evidence" value="ECO:0007669"/>
    <property type="project" value="UniProtKB-KW"/>
</dbReference>
<keyword evidence="5" id="KW-0560">Oxidoreductase</keyword>
<evidence type="ECO:0000259" key="6">
    <source>
        <dbReference type="Pfam" id="PF08240"/>
    </source>
</evidence>
<dbReference type="InterPro" id="IPR013154">
    <property type="entry name" value="ADH-like_N"/>
</dbReference>
<feature type="domain" description="Alcohol dehydrogenase-like N-terminal" evidence="6">
    <location>
        <begin position="30"/>
        <end position="123"/>
    </location>
</feature>
<evidence type="ECO:0000313" key="7">
    <source>
        <dbReference type="EMBL" id="AAM48597.1"/>
    </source>
</evidence>
<protein>
    <submittedName>
        <fullName evidence="7">2-desacetyl-2-hydroxyethyl bacteriochlorophyllide A dehydrogenase</fullName>
    </submittedName>
</protein>
<evidence type="ECO:0000256" key="4">
    <source>
        <dbReference type="ARBA" id="ARBA00022833"/>
    </source>
</evidence>
<dbReference type="InterPro" id="IPR005903">
    <property type="entry name" value="BchC"/>
</dbReference>
<dbReference type="EMBL" id="AE008920">
    <property type="protein sequence ID" value="AAM48597.1"/>
    <property type="molecule type" value="Genomic_DNA"/>
</dbReference>
<dbReference type="NCBIfam" id="TIGR01202">
    <property type="entry name" value="bchC"/>
    <property type="match status" value="1"/>
</dbReference>
<dbReference type="SUPFAM" id="SSF51735">
    <property type="entry name" value="NAD(P)-binding Rossmann-fold domains"/>
    <property type="match status" value="1"/>
</dbReference>
<dbReference type="PANTHER" id="PTHR43350:SF19">
    <property type="entry name" value="D-GULOSIDE 3-DEHYDROGENASE"/>
    <property type="match status" value="1"/>
</dbReference>
<comment type="cofactor">
    <cofactor evidence="1">
        <name>Zn(2+)</name>
        <dbReference type="ChEBI" id="CHEBI:29105"/>
    </cofactor>
</comment>
<evidence type="ECO:0000256" key="5">
    <source>
        <dbReference type="ARBA" id="ARBA00023002"/>
    </source>
</evidence>
<keyword evidence="3" id="KW-0479">Metal-binding</keyword>
<dbReference type="Gene3D" id="3.90.180.10">
    <property type="entry name" value="Medium-chain alcohol dehydrogenases, catalytic domain"/>
    <property type="match status" value="2"/>
</dbReference>
<dbReference type="CDD" id="cd08255">
    <property type="entry name" value="2-desacetyl-2-hydroxyethyl_bacteriochlorophyllide_like"/>
    <property type="match status" value="1"/>
</dbReference>
<organism evidence="7">
    <name type="scientific">uncultured marine proteobacterium</name>
    <dbReference type="NCBI Taxonomy" id="482892"/>
    <lineage>
        <taxon>Bacteria</taxon>
        <taxon>Pseudomonadati</taxon>
        <taxon>Pseudomonadota</taxon>
        <taxon>environmental samples</taxon>
    </lineage>
</organism>
<sequence length="316" mass="34040">MTYKKTTAVIFEKPGTLELRAASLRAPNASECLVESQWSGISTGTERLMLTGQMPPFPGLGYPLIPGYETVGKILESPKGSKLTPGTTVFAPGSVGFTDAKNLFGGSAQHLVCREDKLIALPEKLASDGVLLALAATALHSLRRCESVGPPELIVGHGVLGQLLARLTRIIHGVSPTVWERDPARRPSNLDYTVYDADQDPRYDYGVVCDVSGSADALNQMIARCKPGATAVLGGFYSSAVTFDFPPAFIREINLLVSAEWQPQDLKEAARLASDGTLDFSQLITDVLPVTHAAQAYDRAFNDSSCLKMVIDWRSI</sequence>
<dbReference type="SUPFAM" id="SSF50129">
    <property type="entry name" value="GroES-like"/>
    <property type="match status" value="1"/>
</dbReference>
<name>Q8KZ76_9PROT</name>
<proteinExistence type="inferred from homology"/>